<evidence type="ECO:0000256" key="6">
    <source>
        <dbReference type="ARBA" id="ARBA00023125"/>
    </source>
</evidence>
<dbReference type="SUPFAM" id="SSF53098">
    <property type="entry name" value="Ribonuclease H-like"/>
    <property type="match status" value="1"/>
</dbReference>
<dbReference type="PROSITE" id="PS50808">
    <property type="entry name" value="ZF_BED"/>
    <property type="match status" value="1"/>
</dbReference>
<dbReference type="Pfam" id="PF02892">
    <property type="entry name" value="zf-BED"/>
    <property type="match status" value="1"/>
</dbReference>
<dbReference type="PANTHER" id="PTHR46481:SF4">
    <property type="entry name" value="ZINC FINGER BED DOMAIN-CONTAINING PROTEIN 4"/>
    <property type="match status" value="1"/>
</dbReference>
<dbReference type="InterPro" id="IPR003656">
    <property type="entry name" value="Znf_BED"/>
</dbReference>
<evidence type="ECO:0000313" key="12">
    <source>
        <dbReference type="Ensembl" id="ENSCPRP00005017778.1"/>
    </source>
</evidence>
<keyword evidence="7" id="KW-0804">Transcription</keyword>
<protein>
    <recommendedName>
        <fullName evidence="11">BED-type domain-containing protein</fullName>
    </recommendedName>
</protein>
<dbReference type="SMART" id="SM00614">
    <property type="entry name" value="ZnF_BED"/>
    <property type="match status" value="1"/>
</dbReference>
<keyword evidence="2" id="KW-0479">Metal-binding</keyword>
<evidence type="ECO:0000259" key="11">
    <source>
        <dbReference type="PROSITE" id="PS50808"/>
    </source>
</evidence>
<sequence length="702" mass="77030">MPRRSDFKLVSSAASAHAPMPQKRVGSVVWDHFELADDPTYAICLHCRAKTSRGKGTKHMSTTGMLMHLRRHHPLALASQPGTSGSMPEGKSPSHSKTPVSPKQRQATVEQWGKGRQKGGCIARASEITQSIGEMLAVDVQPFSLVERPGFRRLMALLAPSYQVPTHTTFSRTVVPSLYEACKEHLREELRKAGPQVALHFTSGIWSSRGDHAYLSLTGHWHDKSGRRWALLQAEVMDESHTATEIMGAMNHLMQEWLVGQGELTRGFMVTDNETNMVKAVHDANFVGICCVAHKFHLTVRDALEGDRAAGDGASPTSKLISKCRKVAGYFHRSVKGGKMLRDKQAELNIPQHKIMQDVETRWNSTYLMLERLMEQQKAIHEMALLGEIGISGPFNRAEWDTISQILVVLKPFLEATETLSASDALLSQVIPTVKELQSQMESFQGISVPGWGKPLSPDVQALVRRLKEGIRKRLDPLQSSTVHVLAAMCDPRVKGSVCSSQSLNQWTEVLVKRVREAEQRRQGDVEEGDPLSHASMPSPSQSPPPPQVLPMWAKGMASMVGSRGTRPHHQAGSTQALVATYLAEDVEPLLCDPLAYWASRSQMWPDLATVACEHLSCPPTSVPSERVFSIAEDVVTPHHPCLDPGLVEQLVFLKVNLPLLGFPKLQVPRAGVARQSSLAAAGEAAPAGKERKALVSDSLAA</sequence>
<dbReference type="PANTHER" id="PTHR46481">
    <property type="entry name" value="ZINC FINGER BED DOMAIN-CONTAINING PROTEIN 4"/>
    <property type="match status" value="1"/>
</dbReference>
<dbReference type="InterPro" id="IPR052035">
    <property type="entry name" value="ZnF_BED_domain_contain"/>
</dbReference>
<evidence type="ECO:0000256" key="5">
    <source>
        <dbReference type="ARBA" id="ARBA00023015"/>
    </source>
</evidence>
<reference evidence="12" key="2">
    <citation type="submission" date="2025-09" db="UniProtKB">
        <authorList>
            <consortium name="Ensembl"/>
        </authorList>
    </citation>
    <scope>IDENTIFICATION</scope>
</reference>
<keyword evidence="3 9" id="KW-0863">Zinc-finger</keyword>
<dbReference type="SUPFAM" id="SSF57667">
    <property type="entry name" value="beta-beta-alpha zinc fingers"/>
    <property type="match status" value="1"/>
</dbReference>
<keyword evidence="5" id="KW-0805">Transcription regulation</keyword>
<evidence type="ECO:0000256" key="10">
    <source>
        <dbReference type="SAM" id="MobiDB-lite"/>
    </source>
</evidence>
<keyword evidence="4" id="KW-0862">Zinc</keyword>
<dbReference type="GO" id="GO:0003677">
    <property type="term" value="F:DNA binding"/>
    <property type="evidence" value="ECO:0007669"/>
    <property type="project" value="UniProtKB-KW"/>
</dbReference>
<keyword evidence="6" id="KW-0238">DNA-binding</keyword>
<evidence type="ECO:0000256" key="4">
    <source>
        <dbReference type="ARBA" id="ARBA00022833"/>
    </source>
</evidence>
<evidence type="ECO:0000256" key="7">
    <source>
        <dbReference type="ARBA" id="ARBA00023163"/>
    </source>
</evidence>
<feature type="domain" description="BED-type" evidence="11">
    <location>
        <begin position="24"/>
        <end position="80"/>
    </location>
</feature>
<organism evidence="12 13">
    <name type="scientific">Crocodylus porosus</name>
    <name type="common">Saltwater crocodile</name>
    <name type="synonym">Estuarine crocodile</name>
    <dbReference type="NCBI Taxonomy" id="8502"/>
    <lineage>
        <taxon>Eukaryota</taxon>
        <taxon>Metazoa</taxon>
        <taxon>Chordata</taxon>
        <taxon>Craniata</taxon>
        <taxon>Vertebrata</taxon>
        <taxon>Euteleostomi</taxon>
        <taxon>Archelosauria</taxon>
        <taxon>Archosauria</taxon>
        <taxon>Crocodylia</taxon>
        <taxon>Longirostres</taxon>
        <taxon>Crocodylidae</taxon>
        <taxon>Crocodylus</taxon>
    </lineage>
</organism>
<dbReference type="SUPFAM" id="SSF140996">
    <property type="entry name" value="Hermes dimerisation domain"/>
    <property type="match status" value="1"/>
</dbReference>
<feature type="region of interest" description="Disordered" evidence="10">
    <location>
        <begin position="518"/>
        <end position="552"/>
    </location>
</feature>
<feature type="region of interest" description="Disordered" evidence="10">
    <location>
        <begin position="77"/>
        <end position="115"/>
    </location>
</feature>
<dbReference type="AlphaFoldDB" id="A0A7M4F2J3"/>
<keyword evidence="13" id="KW-1185">Reference proteome</keyword>
<dbReference type="InterPro" id="IPR036236">
    <property type="entry name" value="Znf_C2H2_sf"/>
</dbReference>
<evidence type="ECO:0000256" key="2">
    <source>
        <dbReference type="ARBA" id="ARBA00022723"/>
    </source>
</evidence>
<dbReference type="Ensembl" id="ENSCPRT00005020799.1">
    <property type="protein sequence ID" value="ENSCPRP00005017778.1"/>
    <property type="gene ID" value="ENSCPRG00005012377.1"/>
</dbReference>
<evidence type="ECO:0000313" key="13">
    <source>
        <dbReference type="Proteomes" id="UP000594220"/>
    </source>
</evidence>
<evidence type="ECO:0000256" key="3">
    <source>
        <dbReference type="ARBA" id="ARBA00022771"/>
    </source>
</evidence>
<dbReference type="GO" id="GO:0008270">
    <property type="term" value="F:zinc ion binding"/>
    <property type="evidence" value="ECO:0007669"/>
    <property type="project" value="UniProtKB-KW"/>
</dbReference>
<evidence type="ECO:0000256" key="9">
    <source>
        <dbReference type="PROSITE-ProRule" id="PRU00027"/>
    </source>
</evidence>
<dbReference type="InterPro" id="IPR008906">
    <property type="entry name" value="HATC_C_dom"/>
</dbReference>
<proteinExistence type="predicted"/>
<dbReference type="OMA" id="ELHENSY"/>
<keyword evidence="8" id="KW-0539">Nucleus</keyword>
<name>A0A7M4F2J3_CROPO</name>
<dbReference type="Proteomes" id="UP000594220">
    <property type="component" value="Unplaced"/>
</dbReference>
<evidence type="ECO:0000256" key="1">
    <source>
        <dbReference type="ARBA" id="ARBA00004123"/>
    </source>
</evidence>
<dbReference type="GO" id="GO:0046983">
    <property type="term" value="F:protein dimerization activity"/>
    <property type="evidence" value="ECO:0007669"/>
    <property type="project" value="InterPro"/>
</dbReference>
<comment type="subcellular location">
    <subcellularLocation>
        <location evidence="1">Nucleus</location>
    </subcellularLocation>
</comment>
<reference evidence="12" key="1">
    <citation type="submission" date="2025-08" db="UniProtKB">
        <authorList>
            <consortium name="Ensembl"/>
        </authorList>
    </citation>
    <scope>IDENTIFICATION</scope>
</reference>
<evidence type="ECO:0000256" key="8">
    <source>
        <dbReference type="ARBA" id="ARBA00023242"/>
    </source>
</evidence>
<dbReference type="Pfam" id="PF05699">
    <property type="entry name" value="Dimer_Tnp_hAT"/>
    <property type="match status" value="1"/>
</dbReference>
<accession>A0A7M4F2J3</accession>
<feature type="region of interest" description="Disordered" evidence="10">
    <location>
        <begin position="1"/>
        <end position="20"/>
    </location>
</feature>
<dbReference type="InterPro" id="IPR012337">
    <property type="entry name" value="RNaseH-like_sf"/>
</dbReference>
<dbReference type="GO" id="GO:0005634">
    <property type="term" value="C:nucleus"/>
    <property type="evidence" value="ECO:0007669"/>
    <property type="project" value="UniProtKB-SubCell"/>
</dbReference>
<dbReference type="GeneTree" id="ENSGT00940000161131"/>
<feature type="compositionally biased region" description="Polar residues" evidence="10">
    <location>
        <begin position="93"/>
        <end position="109"/>
    </location>
</feature>